<dbReference type="GO" id="GO:0002939">
    <property type="term" value="P:tRNA N1-guanine methylation"/>
    <property type="evidence" value="ECO:0007669"/>
    <property type="project" value="TreeGrafter"/>
</dbReference>
<proteinExistence type="predicted"/>
<evidence type="ECO:0000313" key="7">
    <source>
        <dbReference type="EMBL" id="KRX08075.1"/>
    </source>
</evidence>
<dbReference type="EMBL" id="LDAU01000074">
    <property type="protein sequence ID" value="KRX08075.1"/>
    <property type="molecule type" value="Genomic_DNA"/>
</dbReference>
<dbReference type="OrthoDB" id="278300at2759"/>
<comment type="catalytic activity">
    <reaction evidence="5">
        <text>guanosine(9) in tRNA + S-adenosyl-L-methionine = N(1)-methylguanosine(9) in tRNA + S-adenosyl-L-homocysteine + H(+)</text>
        <dbReference type="Rhea" id="RHEA:43156"/>
        <dbReference type="Rhea" id="RHEA-COMP:10367"/>
        <dbReference type="Rhea" id="RHEA-COMP:10368"/>
        <dbReference type="ChEBI" id="CHEBI:15378"/>
        <dbReference type="ChEBI" id="CHEBI:57856"/>
        <dbReference type="ChEBI" id="CHEBI:59789"/>
        <dbReference type="ChEBI" id="CHEBI:73542"/>
        <dbReference type="ChEBI" id="CHEBI:74269"/>
        <dbReference type="EC" id="2.1.1.221"/>
    </reaction>
</comment>
<comment type="caution">
    <text evidence="7">The sequence shown here is derived from an EMBL/GenBank/DDBJ whole genome shotgun (WGS) entry which is preliminary data.</text>
</comment>
<evidence type="ECO:0000256" key="3">
    <source>
        <dbReference type="ARBA" id="ARBA00022679"/>
    </source>
</evidence>
<protein>
    <recommendedName>
        <fullName evidence="1">tRNA (guanine(9)-N(1))-methyltransferase</fullName>
        <ecNumber evidence="1">2.1.1.221</ecNumber>
    </recommendedName>
</protein>
<dbReference type="PROSITE" id="PS51675">
    <property type="entry name" value="SAM_MT_TRM10"/>
    <property type="match status" value="1"/>
</dbReference>
<sequence length="205" mass="23936">MKKDKIRNAPRVVVDFQFVDQTMERDRASLMKQIEVCHCMNQKYEKPLKLTTSQSEHPLMKQYVEQRNLNKWGIDLEKRDILDAYPKEQIIYLSGDVDIDMDVYEPEKIYIIGGLVEHNRLTNLTKNYAEKNGITARRLPLSRYLDLKACSLLNINHVFQILLMLHNGASMQKAIVSSVPQRKIGQVYFDTSSDESDNEKEKKEQ</sequence>
<dbReference type="InterPro" id="IPR028564">
    <property type="entry name" value="MT_TRM10-typ"/>
</dbReference>
<keyword evidence="2" id="KW-0489">Methyltransferase</keyword>
<dbReference type="GO" id="GO:0005634">
    <property type="term" value="C:nucleus"/>
    <property type="evidence" value="ECO:0007669"/>
    <property type="project" value="TreeGrafter"/>
</dbReference>
<dbReference type="InParanoid" id="A0A0V0R0U7"/>
<dbReference type="GO" id="GO:0052905">
    <property type="term" value="F:tRNA (guanosine(9)-N1)-methyltransferase activity"/>
    <property type="evidence" value="ECO:0007669"/>
    <property type="project" value="UniProtKB-EC"/>
</dbReference>
<dbReference type="InterPro" id="IPR007356">
    <property type="entry name" value="tRNA_m1G_MeTrfase_euk"/>
</dbReference>
<dbReference type="AlphaFoldDB" id="A0A0V0R0U7"/>
<dbReference type="FunCoup" id="A0A0V0R0U7">
    <property type="interactions" value="173"/>
</dbReference>
<dbReference type="OMA" id="YQIGFHV"/>
<keyword evidence="4" id="KW-0949">S-adenosyl-L-methionine</keyword>
<accession>A0A0V0R0U7</accession>
<keyword evidence="3" id="KW-0808">Transferase</keyword>
<dbReference type="Gene3D" id="3.40.1280.30">
    <property type="match status" value="1"/>
</dbReference>
<keyword evidence="8" id="KW-1185">Reference proteome</keyword>
<organism evidence="7 8">
    <name type="scientific">Pseudocohnilembus persalinus</name>
    <name type="common">Ciliate</name>
    <dbReference type="NCBI Taxonomy" id="266149"/>
    <lineage>
        <taxon>Eukaryota</taxon>
        <taxon>Sar</taxon>
        <taxon>Alveolata</taxon>
        <taxon>Ciliophora</taxon>
        <taxon>Intramacronucleata</taxon>
        <taxon>Oligohymenophorea</taxon>
        <taxon>Scuticociliatia</taxon>
        <taxon>Philasterida</taxon>
        <taxon>Pseudocohnilembidae</taxon>
        <taxon>Pseudocohnilembus</taxon>
    </lineage>
</organism>
<dbReference type="EC" id="2.1.1.221" evidence="1"/>
<feature type="domain" description="SAM-dependent MTase TRM10-type" evidence="6">
    <location>
        <begin position="1"/>
        <end position="186"/>
    </location>
</feature>
<evidence type="ECO:0000259" key="6">
    <source>
        <dbReference type="PROSITE" id="PS51675"/>
    </source>
</evidence>
<dbReference type="CDD" id="cd18089">
    <property type="entry name" value="SPOUT_Trm10-like"/>
    <property type="match status" value="1"/>
</dbReference>
<name>A0A0V0R0U7_PSEPJ</name>
<dbReference type="Proteomes" id="UP000054937">
    <property type="component" value="Unassembled WGS sequence"/>
</dbReference>
<dbReference type="PANTHER" id="PTHR13563">
    <property type="entry name" value="TRNA (GUANINE-9-) METHYLTRANSFERASE"/>
    <property type="match status" value="1"/>
</dbReference>
<dbReference type="PANTHER" id="PTHR13563:SF13">
    <property type="entry name" value="TRNA METHYLTRANSFERASE 10 HOMOLOG A"/>
    <property type="match status" value="1"/>
</dbReference>
<evidence type="ECO:0000256" key="5">
    <source>
        <dbReference type="ARBA" id="ARBA00048434"/>
    </source>
</evidence>
<evidence type="ECO:0000256" key="1">
    <source>
        <dbReference type="ARBA" id="ARBA00012797"/>
    </source>
</evidence>
<dbReference type="GO" id="GO:0000049">
    <property type="term" value="F:tRNA binding"/>
    <property type="evidence" value="ECO:0007669"/>
    <property type="project" value="TreeGrafter"/>
</dbReference>
<dbReference type="InterPro" id="IPR038459">
    <property type="entry name" value="MT_TRM10-typ_sf"/>
</dbReference>
<reference evidence="7 8" key="1">
    <citation type="journal article" date="2015" name="Sci. Rep.">
        <title>Genome of the facultative scuticociliatosis pathogen Pseudocohnilembus persalinus provides insight into its virulence through horizontal gene transfer.</title>
        <authorList>
            <person name="Xiong J."/>
            <person name="Wang G."/>
            <person name="Cheng J."/>
            <person name="Tian M."/>
            <person name="Pan X."/>
            <person name="Warren A."/>
            <person name="Jiang C."/>
            <person name="Yuan D."/>
            <person name="Miao W."/>
        </authorList>
    </citation>
    <scope>NUCLEOTIDE SEQUENCE [LARGE SCALE GENOMIC DNA]</scope>
    <source>
        <strain evidence="7">36N120E</strain>
    </source>
</reference>
<evidence type="ECO:0000313" key="8">
    <source>
        <dbReference type="Proteomes" id="UP000054937"/>
    </source>
</evidence>
<evidence type="ECO:0000256" key="2">
    <source>
        <dbReference type="ARBA" id="ARBA00022603"/>
    </source>
</evidence>
<evidence type="ECO:0000256" key="4">
    <source>
        <dbReference type="ARBA" id="ARBA00022691"/>
    </source>
</evidence>
<gene>
    <name evidence="7" type="ORF">PPERSA_10437</name>
</gene>